<organism evidence="1 2">
    <name type="scientific">Burkholderia phage BcepSaruman</name>
    <dbReference type="NCBI Taxonomy" id="2530032"/>
    <lineage>
        <taxon>Viruses</taxon>
        <taxon>Duplodnaviria</taxon>
        <taxon>Heunggongvirae</taxon>
        <taxon>Uroviricota</taxon>
        <taxon>Caudoviricetes</taxon>
        <taxon>Sarumanvirus</taxon>
        <taxon>Sarumanvirus bcepsaruman</taxon>
    </lineage>
</organism>
<gene>
    <name evidence="1" type="ORF">BcepSaruman_409</name>
</gene>
<keyword evidence="2" id="KW-1185">Reference proteome</keyword>
<sequence>MEHVLHYTQRRTAHVNIEVPIFRRDDEDEGDGAVVHRIYQRVDADRTVEVRFTYGVGDYAQYSVSVKPTCLSIEHEGGLDYFWGSGEYASTEREFEEAFDKAMAYIRARG</sequence>
<evidence type="ECO:0000313" key="1">
    <source>
        <dbReference type="EMBL" id="QBX06822.1"/>
    </source>
</evidence>
<reference evidence="1 2" key="1">
    <citation type="submission" date="2019-02" db="EMBL/GenBank/DDBJ databases">
        <title>Complete genome sequence of Burkholderia cenocepacia phage BcepSaruman.</title>
        <authorList>
            <person name="Park K."/>
            <person name="Liu M."/>
            <person name="Gill J."/>
        </authorList>
    </citation>
    <scope>NUCLEOTIDE SEQUENCE [LARGE SCALE GENOMIC DNA]</scope>
</reference>
<name>A0A4D5ZH35_9CAUD</name>
<protein>
    <submittedName>
        <fullName evidence="1">Uncharacterized protein</fullName>
    </submittedName>
</protein>
<proteinExistence type="predicted"/>
<evidence type="ECO:0000313" key="2">
    <source>
        <dbReference type="Proteomes" id="UP000296455"/>
    </source>
</evidence>
<dbReference type="Proteomes" id="UP000296455">
    <property type="component" value="Segment"/>
</dbReference>
<accession>A0A4D5ZH35</accession>
<dbReference type="EMBL" id="MK552140">
    <property type="protein sequence ID" value="QBX06822.1"/>
    <property type="molecule type" value="Genomic_DNA"/>
</dbReference>